<evidence type="ECO:0000259" key="3">
    <source>
        <dbReference type="Pfam" id="PF25954"/>
    </source>
</evidence>
<dbReference type="GO" id="GO:1990281">
    <property type="term" value="C:efflux pump complex"/>
    <property type="evidence" value="ECO:0007669"/>
    <property type="project" value="TreeGrafter"/>
</dbReference>
<dbReference type="Proteomes" id="UP000198755">
    <property type="component" value="Unassembled WGS sequence"/>
</dbReference>
<evidence type="ECO:0000256" key="1">
    <source>
        <dbReference type="ARBA" id="ARBA00009477"/>
    </source>
</evidence>
<dbReference type="OrthoDB" id="9806939at2"/>
<dbReference type="GO" id="GO:0015562">
    <property type="term" value="F:efflux transmembrane transporter activity"/>
    <property type="evidence" value="ECO:0007669"/>
    <property type="project" value="TreeGrafter"/>
</dbReference>
<proteinExistence type="inferred from homology"/>
<dbReference type="Gene3D" id="2.40.420.20">
    <property type="match status" value="1"/>
</dbReference>
<dbReference type="InterPro" id="IPR006143">
    <property type="entry name" value="RND_pump_MFP"/>
</dbReference>
<dbReference type="AlphaFoldDB" id="A0A1I3XGP6"/>
<evidence type="ECO:0000313" key="4">
    <source>
        <dbReference type="EMBL" id="SFK18672.1"/>
    </source>
</evidence>
<accession>A0A1I3XGP6</accession>
<organism evidence="4 5">
    <name type="scientific">Methylocapsa palsarum</name>
    <dbReference type="NCBI Taxonomy" id="1612308"/>
    <lineage>
        <taxon>Bacteria</taxon>
        <taxon>Pseudomonadati</taxon>
        <taxon>Pseudomonadota</taxon>
        <taxon>Alphaproteobacteria</taxon>
        <taxon>Hyphomicrobiales</taxon>
        <taxon>Beijerinckiaceae</taxon>
        <taxon>Methylocapsa</taxon>
    </lineage>
</organism>
<dbReference type="InterPro" id="IPR058792">
    <property type="entry name" value="Beta-barrel_RND_2"/>
</dbReference>
<name>A0A1I3XGP6_9HYPH</name>
<dbReference type="Gene3D" id="2.40.50.100">
    <property type="match status" value="1"/>
</dbReference>
<feature type="domain" description="CusB-like beta-barrel" evidence="3">
    <location>
        <begin position="203"/>
        <end position="276"/>
    </location>
</feature>
<dbReference type="EMBL" id="FOSN01000003">
    <property type="protein sequence ID" value="SFK18672.1"/>
    <property type="molecule type" value="Genomic_DNA"/>
</dbReference>
<comment type="similarity">
    <text evidence="1">Belongs to the membrane fusion protein (MFP) (TC 8.A.1) family.</text>
</comment>
<dbReference type="Pfam" id="PF25917">
    <property type="entry name" value="BSH_RND"/>
    <property type="match status" value="1"/>
</dbReference>
<dbReference type="STRING" id="1612308.SAMN05444581_103114"/>
<dbReference type="Gene3D" id="1.10.287.470">
    <property type="entry name" value="Helix hairpin bin"/>
    <property type="match status" value="1"/>
</dbReference>
<evidence type="ECO:0000259" key="2">
    <source>
        <dbReference type="Pfam" id="PF25917"/>
    </source>
</evidence>
<dbReference type="FunFam" id="2.40.30.170:FF:000010">
    <property type="entry name" value="Efflux RND transporter periplasmic adaptor subunit"/>
    <property type="match status" value="1"/>
</dbReference>
<dbReference type="Gene3D" id="2.40.30.170">
    <property type="match status" value="1"/>
</dbReference>
<sequence length="395" mass="42095">MKRSLIFIVTLAALSALTLGLGYFQFVFKPQMIRNFISQAAPPPATVAVSVATKETWTPQLPAIGSLRAVQGIDVAPQIGGMIVSIKVRSGQDVEKGAPLFEIDNSVEQADLKNNLAVLKNAELVLERQKQLSQTGNSAKSNFDAAEAARDTAAASTERVRAIIAQKNVVAPYAGRLGIRKVDLGQYVSPGTSVITLQQLDPIYVDFPVPEKSLAVLKPGEAIELQVDAYPGKIFRGTIKTIDARVGQDSRNVLVQGELPNRDRQLFPGMFANVAVIAGDGAEVVTLPRTAITYSLYGDSVFIVQPAPLDAGGAQAATLKPAANAAAAPPDDRPLIVERRFVRVGETRDGRVSVLEGVNAGDQVVSEGQLKLQPGARVRIDPEARLVAPAVRPKE</sequence>
<feature type="domain" description="Multidrug resistance protein MdtA-like barrel-sandwich hybrid" evidence="2">
    <location>
        <begin position="73"/>
        <end position="193"/>
    </location>
</feature>
<dbReference type="NCBIfam" id="TIGR01730">
    <property type="entry name" value="RND_mfp"/>
    <property type="match status" value="1"/>
</dbReference>
<protein>
    <submittedName>
        <fullName evidence="4">Membrane fusion protein, multidrug efflux system</fullName>
    </submittedName>
</protein>
<dbReference type="Pfam" id="PF25954">
    <property type="entry name" value="Beta-barrel_RND_2"/>
    <property type="match status" value="1"/>
</dbReference>
<reference evidence="4 5" key="1">
    <citation type="submission" date="2016-10" db="EMBL/GenBank/DDBJ databases">
        <authorList>
            <person name="de Groot N.N."/>
        </authorList>
    </citation>
    <scope>NUCLEOTIDE SEQUENCE [LARGE SCALE GENOMIC DNA]</scope>
    <source>
        <strain evidence="4 5">NE2</strain>
    </source>
</reference>
<dbReference type="RefSeq" id="WP_091679269.1">
    <property type="nucleotide sequence ID" value="NZ_FOSN01000003.1"/>
</dbReference>
<keyword evidence="5" id="KW-1185">Reference proteome</keyword>
<dbReference type="InterPro" id="IPR058625">
    <property type="entry name" value="MdtA-like_BSH"/>
</dbReference>
<dbReference type="PANTHER" id="PTHR30469">
    <property type="entry name" value="MULTIDRUG RESISTANCE PROTEIN MDTA"/>
    <property type="match status" value="1"/>
</dbReference>
<dbReference type="PANTHER" id="PTHR30469:SF11">
    <property type="entry name" value="BLL4320 PROTEIN"/>
    <property type="match status" value="1"/>
</dbReference>
<dbReference type="SUPFAM" id="SSF111369">
    <property type="entry name" value="HlyD-like secretion proteins"/>
    <property type="match status" value="1"/>
</dbReference>
<gene>
    <name evidence="4" type="ORF">SAMN05444581_103114</name>
</gene>
<evidence type="ECO:0000313" key="5">
    <source>
        <dbReference type="Proteomes" id="UP000198755"/>
    </source>
</evidence>